<evidence type="ECO:0000256" key="3">
    <source>
        <dbReference type="ARBA" id="ARBA00022777"/>
    </source>
</evidence>
<dbReference type="GO" id="GO:0005829">
    <property type="term" value="C:cytosol"/>
    <property type="evidence" value="ECO:0007669"/>
    <property type="project" value="TreeGrafter"/>
</dbReference>
<dbReference type="Pfam" id="PF00288">
    <property type="entry name" value="GHMP_kinases_N"/>
    <property type="match status" value="1"/>
</dbReference>
<accession>A0A8T1X7S2</accession>
<evidence type="ECO:0000313" key="7">
    <source>
        <dbReference type="EMBL" id="KAG7402222.1"/>
    </source>
</evidence>
<dbReference type="GO" id="GO:0005524">
    <property type="term" value="F:ATP binding"/>
    <property type="evidence" value="ECO:0007669"/>
    <property type="project" value="UniProtKB-KW"/>
</dbReference>
<dbReference type="EMBL" id="JAGDFL010000002">
    <property type="protein sequence ID" value="KAG7402222.1"/>
    <property type="molecule type" value="Genomic_DNA"/>
</dbReference>
<dbReference type="PROSITE" id="PS00627">
    <property type="entry name" value="GHMP_KINASES_ATP"/>
    <property type="match status" value="1"/>
</dbReference>
<keyword evidence="4" id="KW-0067">ATP-binding</keyword>
<evidence type="ECO:0000256" key="5">
    <source>
        <dbReference type="SAM" id="MobiDB-lite"/>
    </source>
</evidence>
<keyword evidence="1" id="KW-0808">Transferase</keyword>
<dbReference type="GO" id="GO:0006012">
    <property type="term" value="P:galactose metabolic process"/>
    <property type="evidence" value="ECO:0007669"/>
    <property type="project" value="TreeGrafter"/>
</dbReference>
<feature type="region of interest" description="Disordered" evidence="5">
    <location>
        <begin position="18"/>
        <end position="49"/>
    </location>
</feature>
<dbReference type="AlphaFoldDB" id="A0A8T1X7S2"/>
<evidence type="ECO:0000256" key="4">
    <source>
        <dbReference type="ARBA" id="ARBA00022840"/>
    </source>
</evidence>
<dbReference type="InterPro" id="IPR006204">
    <property type="entry name" value="GHMP_kinase_N_dom"/>
</dbReference>
<proteinExistence type="predicted"/>
<gene>
    <name evidence="7" type="primary">GALK1_2</name>
    <name evidence="7" type="ORF">PHYBOEH_003481</name>
</gene>
<protein>
    <submittedName>
        <fullName evidence="7">Galactokinase</fullName>
    </submittedName>
</protein>
<evidence type="ECO:0000259" key="6">
    <source>
        <dbReference type="Pfam" id="PF00288"/>
    </source>
</evidence>
<keyword evidence="2" id="KW-0547">Nucleotide-binding</keyword>
<comment type="caution">
    <text evidence="7">The sequence shown here is derived from an EMBL/GenBank/DDBJ whole genome shotgun (WGS) entry which is preliminary data.</text>
</comment>
<organism evidence="7 8">
    <name type="scientific">Phytophthora boehmeriae</name>
    <dbReference type="NCBI Taxonomy" id="109152"/>
    <lineage>
        <taxon>Eukaryota</taxon>
        <taxon>Sar</taxon>
        <taxon>Stramenopiles</taxon>
        <taxon>Oomycota</taxon>
        <taxon>Peronosporomycetes</taxon>
        <taxon>Peronosporales</taxon>
        <taxon>Peronosporaceae</taxon>
        <taxon>Phytophthora</taxon>
    </lineage>
</organism>
<dbReference type="InterPro" id="IPR006203">
    <property type="entry name" value="GHMP_knse_ATP-bd_CS"/>
</dbReference>
<feature type="compositionally biased region" description="Polar residues" evidence="5">
    <location>
        <begin position="33"/>
        <end position="49"/>
    </location>
</feature>
<keyword evidence="3" id="KW-0418">Kinase</keyword>
<name>A0A8T1X7S2_9STRA</name>
<dbReference type="Proteomes" id="UP000693981">
    <property type="component" value="Unassembled WGS sequence"/>
</dbReference>
<sequence length="174" mass="18884">MSRMPPTDSTSEALIDRVLDDEGQSGDMVPVSETGTQSLSRPPGSARSTGQFLKHLNRKEPLAVHAAIASTVPFGSGLSSSAALEVSFAMFLESVRARRHLAHPEAPVGRAEHEFCNVPCGIMDQFISSYGQKDCALLIDCRTKEQTPVAFKGPDVVIVVNKTFFRRHSALNCR</sequence>
<dbReference type="PANTHER" id="PTHR10457:SF7">
    <property type="entry name" value="GALACTOKINASE-RELATED"/>
    <property type="match status" value="1"/>
</dbReference>
<dbReference type="GO" id="GO:0004335">
    <property type="term" value="F:galactokinase activity"/>
    <property type="evidence" value="ECO:0007669"/>
    <property type="project" value="TreeGrafter"/>
</dbReference>
<dbReference type="PANTHER" id="PTHR10457">
    <property type="entry name" value="MEVALONATE KINASE/GALACTOKINASE"/>
    <property type="match status" value="1"/>
</dbReference>
<reference evidence="7" key="1">
    <citation type="submission" date="2021-02" db="EMBL/GenBank/DDBJ databases">
        <authorList>
            <person name="Palmer J.M."/>
        </authorList>
    </citation>
    <scope>NUCLEOTIDE SEQUENCE</scope>
    <source>
        <strain evidence="7">SCRP23</strain>
    </source>
</reference>
<evidence type="ECO:0000313" key="8">
    <source>
        <dbReference type="Proteomes" id="UP000693981"/>
    </source>
</evidence>
<evidence type="ECO:0000256" key="2">
    <source>
        <dbReference type="ARBA" id="ARBA00022741"/>
    </source>
</evidence>
<keyword evidence="8" id="KW-1185">Reference proteome</keyword>
<dbReference type="OrthoDB" id="275179at2759"/>
<evidence type="ECO:0000256" key="1">
    <source>
        <dbReference type="ARBA" id="ARBA00022679"/>
    </source>
</evidence>
<feature type="domain" description="GHMP kinase N-terminal" evidence="6">
    <location>
        <begin position="53"/>
        <end position="132"/>
    </location>
</feature>